<proteinExistence type="predicted"/>
<name>A0ABT0YYR2_9FLAO</name>
<keyword evidence="3 5" id="KW-1133">Transmembrane helix</keyword>
<evidence type="ECO:0000256" key="5">
    <source>
        <dbReference type="SAM" id="Phobius"/>
    </source>
</evidence>
<evidence type="ECO:0000313" key="6">
    <source>
        <dbReference type="EMBL" id="MCM8568479.1"/>
    </source>
</evidence>
<sequence>MTKIYSYALWTGFVALVITLLVWILGYTGLIPPLTVFTAVSLALGLGSVHILKTYQYTAWIIVAIICGMLYPDAFLHWGDFDLRNKWVILIVVQLVMFGMGTQMSLKDFSGLRTMGKAVLIGLVCQFSIMPVIGFLLTLGFDFKPEIAAGIILIGSCSSGLASNVMVYLANANLTLSITLTAMATLIAPVMTPFLMKLLAGTYVEINFLDMCFQIIKIVIVPIGAALLFDGMRKGSAGFRKTVNMLTLISAAWLLAMIFGFWNFWESQISGVPLEIVSLINFLLGAILFGNLYYRIYTILPKIQDFMPLVSMFGIIYFTTVTTAASRENLLAIGLFLLLASILHNSLGYTLGYWLSKLFGMDENSSRTVALEVGMQNGGMASGLAGVMGKLATLGLAAAVFSPWMNISGSLLANYWRKRRPEKAKSSKVTRRCRMV</sequence>
<feature type="transmembrane region" description="Helical" evidence="5">
    <location>
        <begin position="331"/>
        <end position="356"/>
    </location>
</feature>
<feature type="transmembrane region" description="Helical" evidence="5">
    <location>
        <begin position="394"/>
        <end position="416"/>
    </location>
</feature>
<accession>A0ABT0YYR2</accession>
<dbReference type="PANTHER" id="PTHR10361:SF28">
    <property type="entry name" value="P3 PROTEIN-RELATED"/>
    <property type="match status" value="1"/>
</dbReference>
<dbReference type="Pfam" id="PF01758">
    <property type="entry name" value="SBF"/>
    <property type="match status" value="1"/>
</dbReference>
<dbReference type="InterPro" id="IPR004710">
    <property type="entry name" value="Bilac:Na_transpt"/>
</dbReference>
<evidence type="ECO:0000256" key="1">
    <source>
        <dbReference type="ARBA" id="ARBA00004141"/>
    </source>
</evidence>
<feature type="transmembrane region" description="Helical" evidence="5">
    <location>
        <begin position="31"/>
        <end position="52"/>
    </location>
</feature>
<evidence type="ECO:0000256" key="3">
    <source>
        <dbReference type="ARBA" id="ARBA00022989"/>
    </source>
</evidence>
<comment type="subcellular location">
    <subcellularLocation>
        <location evidence="1">Membrane</location>
        <topology evidence="1">Multi-pass membrane protein</topology>
    </subcellularLocation>
</comment>
<comment type="caution">
    <text evidence="6">The sequence shown here is derived from an EMBL/GenBank/DDBJ whole genome shotgun (WGS) entry which is preliminary data.</text>
</comment>
<feature type="transmembrane region" description="Helical" evidence="5">
    <location>
        <begin position="176"/>
        <end position="196"/>
    </location>
</feature>
<feature type="transmembrane region" description="Helical" evidence="5">
    <location>
        <begin position="57"/>
        <end position="75"/>
    </location>
</feature>
<gene>
    <name evidence="6" type="ORF">NE848_03765</name>
</gene>
<reference evidence="6" key="1">
    <citation type="submission" date="2022-06" db="EMBL/GenBank/DDBJ databases">
        <title>Gramella sediminis sp. nov., isolated from deep-sea sediment of the Indian Ocean.</title>
        <authorList>
            <person name="Yang L."/>
        </authorList>
    </citation>
    <scope>NUCLEOTIDE SEQUENCE</scope>
    <source>
        <strain evidence="6">HMD3159</strain>
    </source>
</reference>
<feature type="transmembrane region" description="Helical" evidence="5">
    <location>
        <begin position="7"/>
        <end position="25"/>
    </location>
</feature>
<dbReference type="RefSeq" id="WP_252110873.1">
    <property type="nucleotide sequence ID" value="NZ_JAMSCK010000001.1"/>
</dbReference>
<organism evidence="6 7">
    <name type="scientific">Gramella jeungdoensis</name>
    <dbReference type="NCBI Taxonomy" id="708091"/>
    <lineage>
        <taxon>Bacteria</taxon>
        <taxon>Pseudomonadati</taxon>
        <taxon>Bacteroidota</taxon>
        <taxon>Flavobacteriia</taxon>
        <taxon>Flavobacteriales</taxon>
        <taxon>Flavobacteriaceae</taxon>
        <taxon>Christiangramia</taxon>
    </lineage>
</organism>
<keyword evidence="2 5" id="KW-0812">Transmembrane</keyword>
<dbReference type="InterPro" id="IPR038770">
    <property type="entry name" value="Na+/solute_symporter_sf"/>
</dbReference>
<feature type="transmembrane region" description="Helical" evidence="5">
    <location>
        <begin position="87"/>
        <end position="106"/>
    </location>
</feature>
<keyword evidence="4 5" id="KW-0472">Membrane</keyword>
<feature type="transmembrane region" description="Helical" evidence="5">
    <location>
        <begin position="243"/>
        <end position="264"/>
    </location>
</feature>
<keyword evidence="7" id="KW-1185">Reference proteome</keyword>
<feature type="transmembrane region" description="Helical" evidence="5">
    <location>
        <begin position="147"/>
        <end position="169"/>
    </location>
</feature>
<dbReference type="InterPro" id="IPR002657">
    <property type="entry name" value="BilAc:Na_symport/Acr3"/>
</dbReference>
<dbReference type="Proteomes" id="UP001155077">
    <property type="component" value="Unassembled WGS sequence"/>
</dbReference>
<dbReference type="Gene3D" id="1.20.1530.20">
    <property type="match status" value="2"/>
</dbReference>
<dbReference type="PANTHER" id="PTHR10361">
    <property type="entry name" value="SODIUM-BILE ACID COTRANSPORTER"/>
    <property type="match status" value="1"/>
</dbReference>
<protein>
    <submittedName>
        <fullName evidence="6">Bile acid:sodium symporter family protein</fullName>
    </submittedName>
</protein>
<dbReference type="EMBL" id="JAMSCK010000001">
    <property type="protein sequence ID" value="MCM8568479.1"/>
    <property type="molecule type" value="Genomic_DNA"/>
</dbReference>
<feature type="transmembrane region" description="Helical" evidence="5">
    <location>
        <begin position="276"/>
        <end position="294"/>
    </location>
</feature>
<feature type="transmembrane region" description="Helical" evidence="5">
    <location>
        <begin position="118"/>
        <end position="141"/>
    </location>
</feature>
<evidence type="ECO:0000313" key="7">
    <source>
        <dbReference type="Proteomes" id="UP001155077"/>
    </source>
</evidence>
<evidence type="ECO:0000256" key="4">
    <source>
        <dbReference type="ARBA" id="ARBA00023136"/>
    </source>
</evidence>
<evidence type="ECO:0000256" key="2">
    <source>
        <dbReference type="ARBA" id="ARBA00022692"/>
    </source>
</evidence>
<feature type="transmembrane region" description="Helical" evidence="5">
    <location>
        <begin position="208"/>
        <end position="231"/>
    </location>
</feature>